<organism evidence="2 3">
    <name type="scientific">Soehngenia longivitae</name>
    <dbReference type="NCBI Taxonomy" id="2562294"/>
    <lineage>
        <taxon>Bacteria</taxon>
        <taxon>Bacillati</taxon>
        <taxon>Bacillota</taxon>
        <taxon>Tissierellia</taxon>
        <taxon>Tissierellales</taxon>
        <taxon>Tissierellaceae</taxon>
        <taxon>Soehngenia</taxon>
    </lineage>
</organism>
<sequence length="564" mass="65150">MLKSIDLKALNKDNRKELIQSCNELRDILEFKEWEIIVFNDDNILGFRITQNIDNKTDKFHINKNNIYYFNSDIDDDHIKKLVKEKRVLFIGKDENVSESELYIPLIINKENEKMLIGTLHLSGGYNDVDSIIKKLEEPKVSLLVEKISDKYSIHYTSSLDEQYFKNFIHLIFEILNEKDPIMKSHPYNVAYLSNLLGQTLGFPQERLEKLYMAALLHDVGKLFIDSRILNKKGSLTDEERSEIEKHSTYGYNILKDIIKKNNSLSGIEDIILQHHERFDGTGYPNRIKGNSILLESRIIFLADAVDAMLSKRAYRDESSIDTVINQVRLNAGKQFDPKLSRLMITILVNNKRMENMILEEPLLLGTLVVPQLNGIKNLQGTLIKKNIGYEFKVNISDLKNNGDNIDKSSEAVFYTQSKGLVYEYDTKIINWEDSNIYISDITPKPSANFFSMSWEIEGNLIVGKSIGSEVTINKIGGDSLSFYIDEENVENLDLDDVNAIIIKFDEEKTLVQGEVIRTVRIENRIYVDFKFIGIPEATRDVIFRQIFKKQAELKKKAKELFEE</sequence>
<dbReference type="EMBL" id="SRIB01000001">
    <property type="protein sequence ID" value="TFZ41715.1"/>
    <property type="molecule type" value="Genomic_DNA"/>
</dbReference>
<keyword evidence="3" id="KW-1185">Reference proteome</keyword>
<dbReference type="CDD" id="cd00077">
    <property type="entry name" value="HDc"/>
    <property type="match status" value="1"/>
</dbReference>
<dbReference type="PANTHER" id="PTHR43155:SF8">
    <property type="entry name" value="METAL DEPENDENT PHOSPHOHYDROLASE"/>
    <property type="match status" value="1"/>
</dbReference>
<dbReference type="RefSeq" id="WP_135269909.1">
    <property type="nucleotide sequence ID" value="NZ_SRIB01000001.1"/>
</dbReference>
<name>A0A4Z0DA29_9FIRM</name>
<dbReference type="AlphaFoldDB" id="A0A4Z0DA29"/>
<proteinExistence type="predicted"/>
<gene>
    <name evidence="2" type="ORF">E4100_00855</name>
</gene>
<dbReference type="OrthoDB" id="9804747at2"/>
<dbReference type="PANTHER" id="PTHR43155">
    <property type="entry name" value="CYCLIC DI-GMP PHOSPHODIESTERASE PA4108-RELATED"/>
    <property type="match status" value="1"/>
</dbReference>
<evidence type="ECO:0000259" key="1">
    <source>
        <dbReference type="PROSITE" id="PS51832"/>
    </source>
</evidence>
<evidence type="ECO:0000313" key="3">
    <source>
        <dbReference type="Proteomes" id="UP000298381"/>
    </source>
</evidence>
<dbReference type="PROSITE" id="PS51832">
    <property type="entry name" value="HD_GYP"/>
    <property type="match status" value="1"/>
</dbReference>
<dbReference type="SUPFAM" id="SSF109604">
    <property type="entry name" value="HD-domain/PDEase-like"/>
    <property type="match status" value="1"/>
</dbReference>
<dbReference type="Proteomes" id="UP000298381">
    <property type="component" value="Unassembled WGS sequence"/>
</dbReference>
<protein>
    <submittedName>
        <fullName evidence="2">HD domain-containing protein</fullName>
    </submittedName>
</protein>
<dbReference type="SMART" id="SM00471">
    <property type="entry name" value="HDc"/>
    <property type="match status" value="1"/>
</dbReference>
<dbReference type="Pfam" id="PF13487">
    <property type="entry name" value="HD_5"/>
    <property type="match status" value="1"/>
</dbReference>
<reference evidence="2 3" key="1">
    <citation type="submission" date="2019-03" db="EMBL/GenBank/DDBJ databases">
        <title>Draft genome sequence data and analysis of a Fermenting Bacterium, Soehngenia longevitae strain 1933PT, isolated from petroleum reservoir in Azerbaijan.</title>
        <authorList>
            <person name="Grouzdev D.S."/>
            <person name="Bidzhieva S.K."/>
            <person name="Sokolova D.S."/>
            <person name="Tourova T.P."/>
            <person name="Poltaraus A.B."/>
            <person name="Nazina T.N."/>
        </authorList>
    </citation>
    <scope>NUCLEOTIDE SEQUENCE [LARGE SCALE GENOMIC DNA]</scope>
    <source>
        <strain evidence="2 3">1933P</strain>
    </source>
</reference>
<comment type="caution">
    <text evidence="2">The sequence shown here is derived from an EMBL/GenBank/DDBJ whole genome shotgun (WGS) entry which is preliminary data.</text>
</comment>
<dbReference type="InterPro" id="IPR037522">
    <property type="entry name" value="HD_GYP_dom"/>
</dbReference>
<dbReference type="Gene3D" id="1.10.3210.10">
    <property type="entry name" value="Hypothetical protein af1432"/>
    <property type="match status" value="1"/>
</dbReference>
<feature type="domain" description="HD-GYP" evidence="1">
    <location>
        <begin position="161"/>
        <end position="360"/>
    </location>
</feature>
<dbReference type="InterPro" id="IPR003607">
    <property type="entry name" value="HD/PDEase_dom"/>
</dbReference>
<evidence type="ECO:0000313" key="2">
    <source>
        <dbReference type="EMBL" id="TFZ41715.1"/>
    </source>
</evidence>
<accession>A0A4Z0DA29</accession>